<protein>
    <submittedName>
        <fullName evidence="2">Uncharacterized protein</fullName>
    </submittedName>
</protein>
<dbReference type="PaxDb" id="67767-A0A0J7L8M0"/>
<evidence type="ECO:0000313" key="3">
    <source>
        <dbReference type="Proteomes" id="UP000036403"/>
    </source>
</evidence>
<evidence type="ECO:0000313" key="2">
    <source>
        <dbReference type="EMBL" id="KMR02518.1"/>
    </source>
</evidence>
<feature type="compositionally biased region" description="Basic and acidic residues" evidence="1">
    <location>
        <begin position="169"/>
        <end position="190"/>
    </location>
</feature>
<sequence>MSNMEQASTDKVVSEIVRKGQPYKEIEAVINDNRVIIRMHKESILDEEYDPPCECVSQADVKESTSSLKRCDDGVMFDMANGSLELCRTSREDASSMKKMHRDETGCRTVTLYPNVKDTEVKGSKVKGLIDLEENPNIFLLRIRKHCDSGDKKQKMDLEFRAPRPWLPRNDKKKELLTDLSEKLEEHEDKVEENDVDEQTDIDEEY</sequence>
<dbReference type="Proteomes" id="UP000036403">
    <property type="component" value="Unassembled WGS sequence"/>
</dbReference>
<organism evidence="2 3">
    <name type="scientific">Lasius niger</name>
    <name type="common">Black garden ant</name>
    <dbReference type="NCBI Taxonomy" id="67767"/>
    <lineage>
        <taxon>Eukaryota</taxon>
        <taxon>Metazoa</taxon>
        <taxon>Ecdysozoa</taxon>
        <taxon>Arthropoda</taxon>
        <taxon>Hexapoda</taxon>
        <taxon>Insecta</taxon>
        <taxon>Pterygota</taxon>
        <taxon>Neoptera</taxon>
        <taxon>Endopterygota</taxon>
        <taxon>Hymenoptera</taxon>
        <taxon>Apocrita</taxon>
        <taxon>Aculeata</taxon>
        <taxon>Formicoidea</taxon>
        <taxon>Formicidae</taxon>
        <taxon>Formicinae</taxon>
        <taxon>Lasius</taxon>
        <taxon>Lasius</taxon>
    </lineage>
</organism>
<dbReference type="OrthoDB" id="7694886at2759"/>
<accession>A0A0J7L8M0</accession>
<evidence type="ECO:0000256" key="1">
    <source>
        <dbReference type="SAM" id="MobiDB-lite"/>
    </source>
</evidence>
<name>A0A0J7L8M0_LASNI</name>
<feature type="compositionally biased region" description="Acidic residues" evidence="1">
    <location>
        <begin position="191"/>
        <end position="206"/>
    </location>
</feature>
<keyword evidence="3" id="KW-1185">Reference proteome</keyword>
<dbReference type="AlphaFoldDB" id="A0A0J7L8M0"/>
<proteinExistence type="predicted"/>
<reference evidence="2 3" key="1">
    <citation type="submission" date="2015-04" db="EMBL/GenBank/DDBJ databases">
        <title>Lasius niger genome sequencing.</title>
        <authorList>
            <person name="Konorov E.A."/>
            <person name="Nikitin M.A."/>
            <person name="Kirill M.V."/>
            <person name="Chang P."/>
        </authorList>
    </citation>
    <scope>NUCLEOTIDE SEQUENCE [LARGE SCALE GENOMIC DNA]</scope>
    <source>
        <tissue evidence="2">Whole</tissue>
    </source>
</reference>
<comment type="caution">
    <text evidence="2">The sequence shown here is derived from an EMBL/GenBank/DDBJ whole genome shotgun (WGS) entry which is preliminary data.</text>
</comment>
<dbReference type="EMBL" id="LBMM01000261">
    <property type="protein sequence ID" value="KMR02518.1"/>
    <property type="molecule type" value="Genomic_DNA"/>
</dbReference>
<feature type="region of interest" description="Disordered" evidence="1">
    <location>
        <begin position="162"/>
        <end position="206"/>
    </location>
</feature>
<gene>
    <name evidence="2" type="ORF">RF55_852</name>
</gene>